<reference evidence="2" key="1">
    <citation type="submission" date="2022-11" db="UniProtKB">
        <authorList>
            <consortium name="WormBaseParasite"/>
        </authorList>
    </citation>
    <scope>IDENTIFICATION</scope>
</reference>
<proteinExistence type="predicted"/>
<evidence type="ECO:0000313" key="1">
    <source>
        <dbReference type="Proteomes" id="UP000887579"/>
    </source>
</evidence>
<accession>A0AC34FC72</accession>
<name>A0AC34FC72_9BILA</name>
<evidence type="ECO:0000313" key="2">
    <source>
        <dbReference type="WBParaSite" id="ES5_v2.g14407.t1"/>
    </source>
</evidence>
<sequence length="114" mass="13263">MSTGKDYVDDILQKYRVVMFSKSSSPDATKAQVVFDHYNFKKGDYFFIDMDNRDDCEEMEKYVHEISGHDTVPFIFIDGQFYGNADDLIVGEKLDTFDERLNGASIHFDKKPMH</sequence>
<dbReference type="Proteomes" id="UP000887579">
    <property type="component" value="Unplaced"/>
</dbReference>
<dbReference type="WBParaSite" id="ES5_v2.g14407.t1">
    <property type="protein sequence ID" value="ES5_v2.g14407.t1"/>
    <property type="gene ID" value="ES5_v2.g14407"/>
</dbReference>
<organism evidence="1 2">
    <name type="scientific">Panagrolaimus sp. ES5</name>
    <dbReference type="NCBI Taxonomy" id="591445"/>
    <lineage>
        <taxon>Eukaryota</taxon>
        <taxon>Metazoa</taxon>
        <taxon>Ecdysozoa</taxon>
        <taxon>Nematoda</taxon>
        <taxon>Chromadorea</taxon>
        <taxon>Rhabditida</taxon>
        <taxon>Tylenchina</taxon>
        <taxon>Panagrolaimomorpha</taxon>
        <taxon>Panagrolaimoidea</taxon>
        <taxon>Panagrolaimidae</taxon>
        <taxon>Panagrolaimus</taxon>
    </lineage>
</organism>
<protein>
    <submittedName>
        <fullName evidence="2">Glutaredoxin domain-containing protein</fullName>
    </submittedName>
</protein>